<comment type="caution">
    <text evidence="2">The sequence shown here is derived from an EMBL/GenBank/DDBJ whole genome shotgun (WGS) entry which is preliminary data.</text>
</comment>
<gene>
    <name evidence="2" type="ORF">H072_6658</name>
</gene>
<feature type="compositionally biased region" description="Basic and acidic residues" evidence="1">
    <location>
        <begin position="629"/>
        <end position="642"/>
    </location>
</feature>
<dbReference type="HOGENOM" id="CLU_422112_0_0_1"/>
<dbReference type="EMBL" id="AQGS01000467">
    <property type="protein sequence ID" value="EPS39477.1"/>
    <property type="molecule type" value="Genomic_DNA"/>
</dbReference>
<dbReference type="AlphaFoldDB" id="S8BVZ7"/>
<sequence>MRDRTLAVTRGQWPRKNRLLQLPTEICYAILACTPADALKEFARCSRACYYLSFAARFKGIVLNERSFKLVSPGGLFEPIKNSIRSIRVHVKDTSTVTNLRTHLEMLGCFPNLTEIEIKYTYPAWMEKNLFVAILHSLTALECYQNLNRLRIFFHLRRLKRPLLDDEEDEDEDTDRTASSLVSSDISLVAASMEPGPAKDALLKPKSPYHLMEPEYFKTECANLSKEDQTFLGPFLTDDQVRRVLTRELRFPPRLDELFVWVNRTKNRWITPHRLFYYQLVPYSTVKHLNLWITDLNLAPGEDEGDGTVLSFPNIEKVTLHLDSGLEHAGLRQLHTRFLDVKHLCLYNNIREGHEALKGLPRLPHLQYLELEWPTYSDEQNMAPQDLAEDYIQPMIRTGKTPLLETIKFHGVRRNDGVEEEIFIIYTNLRKENITCSGAIREHQYIDIWPTPESWTPTPEPELPRLRLRRLDDLTDEDEDVKRSEDESSSLSGSEQGDYVEPEGGEGYYTYQGASQSNYTYQDDDPEDDEEYFAEDDDPEEPQNYPEEDEPELQVNCDNPYRTSTKDHNYSAEDVDESMYGTQTSQYNNSQSFTSNRQQQPAGGVGGESGESVKDEESPAAATASATAARKEADKKAKEALRIRNLYRR</sequence>
<evidence type="ECO:0000256" key="1">
    <source>
        <dbReference type="SAM" id="MobiDB-lite"/>
    </source>
</evidence>
<proteinExistence type="predicted"/>
<organism evidence="2 3">
    <name type="scientific">Dactylellina haptotyla (strain CBS 200.50)</name>
    <name type="common">Nematode-trapping fungus</name>
    <name type="synonym">Monacrosporium haptotylum</name>
    <dbReference type="NCBI Taxonomy" id="1284197"/>
    <lineage>
        <taxon>Eukaryota</taxon>
        <taxon>Fungi</taxon>
        <taxon>Dikarya</taxon>
        <taxon>Ascomycota</taxon>
        <taxon>Pezizomycotina</taxon>
        <taxon>Orbiliomycetes</taxon>
        <taxon>Orbiliales</taxon>
        <taxon>Orbiliaceae</taxon>
        <taxon>Dactylellina</taxon>
    </lineage>
</organism>
<feature type="compositionally biased region" description="Polar residues" evidence="1">
    <location>
        <begin position="580"/>
        <end position="601"/>
    </location>
</feature>
<dbReference type="OrthoDB" id="5280427at2759"/>
<accession>S8BVZ7</accession>
<dbReference type="SUPFAM" id="SSF52047">
    <property type="entry name" value="RNI-like"/>
    <property type="match status" value="1"/>
</dbReference>
<feature type="compositionally biased region" description="Acidic residues" evidence="1">
    <location>
        <begin position="522"/>
        <end position="552"/>
    </location>
</feature>
<protein>
    <recommendedName>
        <fullName evidence="4">F-box domain-containing protein</fullName>
    </recommendedName>
</protein>
<evidence type="ECO:0000313" key="2">
    <source>
        <dbReference type="EMBL" id="EPS39477.1"/>
    </source>
</evidence>
<reference evidence="3" key="2">
    <citation type="submission" date="2013-04" db="EMBL/GenBank/DDBJ databases">
        <title>Genomic mechanisms accounting for the adaptation to parasitism in nematode-trapping fungi.</title>
        <authorList>
            <person name="Ahren D.G."/>
        </authorList>
    </citation>
    <scope>NUCLEOTIDE SEQUENCE [LARGE SCALE GENOMIC DNA]</scope>
    <source>
        <strain evidence="3">CBS 200.50</strain>
    </source>
</reference>
<keyword evidence="3" id="KW-1185">Reference proteome</keyword>
<reference evidence="2 3" key="1">
    <citation type="journal article" date="2013" name="PLoS Genet.">
        <title>Genomic mechanisms accounting for the adaptation to parasitism in nematode-trapping fungi.</title>
        <authorList>
            <person name="Meerupati T."/>
            <person name="Andersson K.M."/>
            <person name="Friman E."/>
            <person name="Kumar D."/>
            <person name="Tunlid A."/>
            <person name="Ahren D."/>
        </authorList>
    </citation>
    <scope>NUCLEOTIDE SEQUENCE [LARGE SCALE GENOMIC DNA]</scope>
    <source>
        <strain evidence="2 3">CBS 200.50</strain>
    </source>
</reference>
<name>S8BVZ7_DACHA</name>
<evidence type="ECO:0008006" key="4">
    <source>
        <dbReference type="Google" id="ProtNLM"/>
    </source>
</evidence>
<feature type="compositionally biased region" description="Polar residues" evidence="1">
    <location>
        <begin position="512"/>
        <end position="521"/>
    </location>
</feature>
<dbReference type="Proteomes" id="UP000015100">
    <property type="component" value="Unassembled WGS sequence"/>
</dbReference>
<feature type="region of interest" description="Disordered" evidence="1">
    <location>
        <begin position="476"/>
        <end position="649"/>
    </location>
</feature>
<evidence type="ECO:0000313" key="3">
    <source>
        <dbReference type="Proteomes" id="UP000015100"/>
    </source>
</evidence>